<accession>X0WQP1</accession>
<name>X0WQP1_9ZZZZ</name>
<evidence type="ECO:0000313" key="1">
    <source>
        <dbReference type="EMBL" id="GAG32955.1"/>
    </source>
</evidence>
<feature type="non-terminal residue" evidence="1">
    <location>
        <position position="252"/>
    </location>
</feature>
<proteinExistence type="predicted"/>
<feature type="non-terminal residue" evidence="1">
    <location>
        <position position="1"/>
    </location>
</feature>
<dbReference type="EMBL" id="BARS01041505">
    <property type="protein sequence ID" value="GAG32955.1"/>
    <property type="molecule type" value="Genomic_DNA"/>
</dbReference>
<comment type="caution">
    <text evidence="1">The sequence shown here is derived from an EMBL/GenBank/DDBJ whole genome shotgun (WGS) entry which is preliminary data.</text>
</comment>
<sequence>ATTDHDGLFILNVVEERVRQLAIIADDAQGDRLGTYKVKRDDPPTAETSIKISLAPCQRLPVEVTDAAGKPAPEVQVGAIISYAPLVSVVTDGAGKAVLRLPIETEIQSLYATKPGVGFDYRVVKTLRDEAHQVKWLNNPPIRFQLAESQTVLIRLVDVDENPIIGTDVYLWLLNKPGEPASFNLSFTPTVFRATTNDTGVADFRGVPNWSVHPLTFWPTNDQYVHERIRFDPQEHPDGRLTVELDRLVPVA</sequence>
<organism evidence="1">
    <name type="scientific">marine sediment metagenome</name>
    <dbReference type="NCBI Taxonomy" id="412755"/>
    <lineage>
        <taxon>unclassified sequences</taxon>
        <taxon>metagenomes</taxon>
        <taxon>ecological metagenomes</taxon>
    </lineage>
</organism>
<protein>
    <submittedName>
        <fullName evidence="1">Uncharacterized protein</fullName>
    </submittedName>
</protein>
<dbReference type="AlphaFoldDB" id="X0WQP1"/>
<gene>
    <name evidence="1" type="ORF">S01H1_63115</name>
</gene>
<reference evidence="1" key="1">
    <citation type="journal article" date="2014" name="Front. Microbiol.">
        <title>High frequency of phylogenetically diverse reductive dehalogenase-homologous genes in deep subseafloor sedimentary metagenomes.</title>
        <authorList>
            <person name="Kawai M."/>
            <person name="Futagami T."/>
            <person name="Toyoda A."/>
            <person name="Takaki Y."/>
            <person name="Nishi S."/>
            <person name="Hori S."/>
            <person name="Arai W."/>
            <person name="Tsubouchi T."/>
            <person name="Morono Y."/>
            <person name="Uchiyama I."/>
            <person name="Ito T."/>
            <person name="Fujiyama A."/>
            <person name="Inagaki F."/>
            <person name="Takami H."/>
        </authorList>
    </citation>
    <scope>NUCLEOTIDE SEQUENCE</scope>
    <source>
        <strain evidence="1">Expedition CK06-06</strain>
    </source>
</reference>